<comment type="caution">
    <text evidence="2">The sequence shown here is derived from an EMBL/GenBank/DDBJ whole genome shotgun (WGS) entry which is preliminary data.</text>
</comment>
<evidence type="ECO:0000256" key="1">
    <source>
        <dbReference type="SAM" id="MobiDB-lite"/>
    </source>
</evidence>
<accession>A0A819WL40</accession>
<dbReference type="EMBL" id="CAJOBR010000051">
    <property type="protein sequence ID" value="CAF4455908.1"/>
    <property type="molecule type" value="Genomic_DNA"/>
</dbReference>
<evidence type="ECO:0000313" key="2">
    <source>
        <dbReference type="EMBL" id="CAF4125345.1"/>
    </source>
</evidence>
<organism evidence="2 4">
    <name type="scientific">Rotaria socialis</name>
    <dbReference type="NCBI Taxonomy" id="392032"/>
    <lineage>
        <taxon>Eukaryota</taxon>
        <taxon>Metazoa</taxon>
        <taxon>Spiralia</taxon>
        <taxon>Gnathifera</taxon>
        <taxon>Rotifera</taxon>
        <taxon>Eurotatoria</taxon>
        <taxon>Bdelloidea</taxon>
        <taxon>Philodinida</taxon>
        <taxon>Philodinidae</taxon>
        <taxon>Rotaria</taxon>
    </lineage>
</organism>
<reference evidence="2" key="1">
    <citation type="submission" date="2021-02" db="EMBL/GenBank/DDBJ databases">
        <authorList>
            <person name="Nowell W R."/>
        </authorList>
    </citation>
    <scope>NUCLEOTIDE SEQUENCE</scope>
</reference>
<evidence type="ECO:0000313" key="3">
    <source>
        <dbReference type="EMBL" id="CAF4455908.1"/>
    </source>
</evidence>
<dbReference type="EMBL" id="CAJOBP010000117">
    <property type="protein sequence ID" value="CAF4125345.1"/>
    <property type="molecule type" value="Genomic_DNA"/>
</dbReference>
<name>A0A819WL40_9BILA</name>
<feature type="region of interest" description="Disordered" evidence="1">
    <location>
        <begin position="222"/>
        <end position="254"/>
    </location>
</feature>
<evidence type="ECO:0000313" key="4">
    <source>
        <dbReference type="Proteomes" id="UP000663873"/>
    </source>
</evidence>
<dbReference type="Gene3D" id="3.40.30.10">
    <property type="entry name" value="Glutaredoxin"/>
    <property type="match status" value="1"/>
</dbReference>
<protein>
    <submittedName>
        <fullName evidence="2">Uncharacterized protein</fullName>
    </submittedName>
</protein>
<gene>
    <name evidence="3" type="ORF">QYT958_LOCUS1016</name>
    <name evidence="2" type="ORF">UJA718_LOCUS1844</name>
</gene>
<dbReference type="AlphaFoldDB" id="A0A819WL40"/>
<feature type="compositionally biased region" description="Low complexity" evidence="1">
    <location>
        <begin position="222"/>
        <end position="249"/>
    </location>
</feature>
<dbReference type="Proteomes" id="UP000663848">
    <property type="component" value="Unassembled WGS sequence"/>
</dbReference>
<sequence length="281" mass="33101">MVSCIIYIRDYYAVYYFRPIGSRICYFQPKYDDDRIRIADDFIRATEYRIPLLIDLVSEKNPFSQVYSPWPIRVYIIDQMKKLSYVHCSTNPRPVMIRHKQLPQSICFSHYAMNHRHYLVDRNRIDIILCLRRDGETTYYNFGRLYKRWNAHLIGSKFLLIVFFRIRYSMPITFLRCASWCCDDYSTNSKTRDRIQNQRIVTVEPKPQQVELVKASSNSLSSVSTSSTQVGVPPSSAHSHSPSRSIESSINDEFDNENSNNVISNYRSAFAEIRRIQMSHV</sequence>
<proteinExistence type="predicted"/>
<dbReference type="Proteomes" id="UP000663873">
    <property type="component" value="Unassembled WGS sequence"/>
</dbReference>
<keyword evidence="4" id="KW-1185">Reference proteome</keyword>